<evidence type="ECO:0000259" key="1">
    <source>
        <dbReference type="Pfam" id="PF03625"/>
    </source>
</evidence>
<organism evidence="2 4">
    <name type="scientific">Cellulomonas hominis</name>
    <dbReference type="NCBI Taxonomy" id="156981"/>
    <lineage>
        <taxon>Bacteria</taxon>
        <taxon>Bacillati</taxon>
        <taxon>Actinomycetota</taxon>
        <taxon>Actinomycetes</taxon>
        <taxon>Micrococcales</taxon>
        <taxon>Cellulomonadaceae</taxon>
        <taxon>Cellulomonas</taxon>
    </lineage>
</organism>
<dbReference type="InterPro" id="IPR035923">
    <property type="entry name" value="TT1751-like_sf"/>
</dbReference>
<dbReference type="PANTHER" id="PTHR38342:SF1">
    <property type="entry name" value="SLR5037 PROTEIN"/>
    <property type="match status" value="1"/>
</dbReference>
<keyword evidence="2" id="KW-0547">Nucleotide-binding</keyword>
<keyword evidence="2" id="KW-0067">ATP-binding</keyword>
<evidence type="ECO:0000313" key="5">
    <source>
        <dbReference type="Proteomes" id="UP000564629"/>
    </source>
</evidence>
<dbReference type="InterPro" id="IPR005180">
    <property type="entry name" value="DUF302"/>
</dbReference>
<proteinExistence type="predicted"/>
<dbReference type="OrthoDB" id="9791067at2"/>
<dbReference type="InterPro" id="IPR016796">
    <property type="entry name" value="UCP021774"/>
</dbReference>
<dbReference type="SUPFAM" id="SSF103247">
    <property type="entry name" value="TT1751-like"/>
    <property type="match status" value="1"/>
</dbReference>
<dbReference type="Proteomes" id="UP000321723">
    <property type="component" value="Unassembled WGS sequence"/>
</dbReference>
<sequence length="131" mass="13742">MKDTIAVTVEHPFHAAVAAVREALAVQGFGVLTEVDLAGTLHSKLGVDLPAQTILGACNPPLALRALQAEESIGVLLPCNITIRAIAADRTLIETLDPMAMVAVTDNERLRPVADEAATRLRAALTAVTRA</sequence>
<comment type="caution">
    <text evidence="2">The sequence shown here is derived from an EMBL/GenBank/DDBJ whole genome shotgun (WGS) entry which is preliminary data.</text>
</comment>
<dbReference type="Gene3D" id="3.30.310.70">
    <property type="entry name" value="TT1751-like domain"/>
    <property type="match status" value="1"/>
</dbReference>
<gene>
    <name evidence="2" type="ORF">CHO01_39320</name>
    <name evidence="3" type="ORF">HNR08_003838</name>
</gene>
<keyword evidence="4" id="KW-1185">Reference proteome</keyword>
<evidence type="ECO:0000313" key="2">
    <source>
        <dbReference type="EMBL" id="GEL48816.1"/>
    </source>
</evidence>
<dbReference type="GO" id="GO:0005524">
    <property type="term" value="F:ATP binding"/>
    <property type="evidence" value="ECO:0007669"/>
    <property type="project" value="UniProtKB-KW"/>
</dbReference>
<name>A0A511FHT8_9CELL</name>
<dbReference type="PIRSF" id="PIRSF021774">
    <property type="entry name" value="UCP021774"/>
    <property type="match status" value="1"/>
</dbReference>
<protein>
    <submittedName>
        <fullName evidence="2">ABC transporter ATP-binding protein</fullName>
    </submittedName>
</protein>
<evidence type="ECO:0000313" key="4">
    <source>
        <dbReference type="Proteomes" id="UP000321723"/>
    </source>
</evidence>
<dbReference type="EMBL" id="BJVQ01000114">
    <property type="protein sequence ID" value="GEL48816.1"/>
    <property type="molecule type" value="Genomic_DNA"/>
</dbReference>
<dbReference type="Pfam" id="PF03625">
    <property type="entry name" value="DUF302"/>
    <property type="match status" value="1"/>
</dbReference>
<evidence type="ECO:0000313" key="3">
    <source>
        <dbReference type="EMBL" id="MBB5475102.1"/>
    </source>
</evidence>
<dbReference type="CDD" id="cd14797">
    <property type="entry name" value="DUF302"/>
    <property type="match status" value="1"/>
</dbReference>
<reference evidence="3 5" key="2">
    <citation type="submission" date="2020-08" db="EMBL/GenBank/DDBJ databases">
        <title>Sequencing the genomes of 1000 actinobacteria strains.</title>
        <authorList>
            <person name="Klenk H.-P."/>
        </authorList>
    </citation>
    <scope>NUCLEOTIDE SEQUENCE [LARGE SCALE GENOMIC DNA]</scope>
    <source>
        <strain evidence="3 5">DSM 9581</strain>
    </source>
</reference>
<dbReference type="RefSeq" id="WP_146840813.1">
    <property type="nucleotide sequence ID" value="NZ_BJVQ01000114.1"/>
</dbReference>
<dbReference type="EMBL" id="JACHDN010000001">
    <property type="protein sequence ID" value="MBB5475102.1"/>
    <property type="molecule type" value="Genomic_DNA"/>
</dbReference>
<dbReference type="AlphaFoldDB" id="A0A511FHT8"/>
<feature type="domain" description="DUF302" evidence="1">
    <location>
        <begin position="35"/>
        <end position="98"/>
    </location>
</feature>
<dbReference type="Proteomes" id="UP000564629">
    <property type="component" value="Unassembled WGS sequence"/>
</dbReference>
<dbReference type="PANTHER" id="PTHR38342">
    <property type="entry name" value="SLR5037 PROTEIN"/>
    <property type="match status" value="1"/>
</dbReference>
<reference evidence="2 4" key="1">
    <citation type="submission" date="2019-07" db="EMBL/GenBank/DDBJ databases">
        <title>Whole genome shotgun sequence of Cellulomonas hominis NBRC 16055.</title>
        <authorList>
            <person name="Hosoyama A."/>
            <person name="Uohara A."/>
            <person name="Ohji S."/>
            <person name="Ichikawa N."/>
        </authorList>
    </citation>
    <scope>NUCLEOTIDE SEQUENCE [LARGE SCALE GENOMIC DNA]</scope>
    <source>
        <strain evidence="2 4">NBRC 16055</strain>
    </source>
</reference>
<accession>A0A511FHT8</accession>